<keyword evidence="3" id="KW-0675">Receptor</keyword>
<dbReference type="GO" id="GO:0002250">
    <property type="term" value="P:adaptive immune response"/>
    <property type="evidence" value="ECO:0007669"/>
    <property type="project" value="UniProtKB-KW"/>
</dbReference>
<reference evidence="8" key="1">
    <citation type="submission" date="2025-08" db="UniProtKB">
        <authorList>
            <consortium name="Ensembl"/>
        </authorList>
    </citation>
    <scope>IDENTIFICATION</scope>
</reference>
<accession>A0A8C2I648</accession>
<evidence type="ECO:0000256" key="3">
    <source>
        <dbReference type="ARBA" id="ARBA00023170"/>
    </source>
</evidence>
<dbReference type="InterPro" id="IPR013106">
    <property type="entry name" value="Ig_V-set"/>
</dbReference>
<protein>
    <submittedName>
        <fullName evidence="8">T-cell receptor alpha/delta variable 18.0</fullName>
    </submittedName>
</protein>
<evidence type="ECO:0000259" key="7">
    <source>
        <dbReference type="PROSITE" id="PS50835"/>
    </source>
</evidence>
<keyword evidence="5" id="KW-1279">T cell receptor</keyword>
<keyword evidence="1 6" id="KW-0732">Signal</keyword>
<evidence type="ECO:0000256" key="2">
    <source>
        <dbReference type="ARBA" id="ARBA00023130"/>
    </source>
</evidence>
<dbReference type="Pfam" id="PF07686">
    <property type="entry name" value="V-set"/>
    <property type="match status" value="1"/>
</dbReference>
<sequence>MRTWLRDMLFVVFFLECRGQHTVRQSSSSSLAYTGETATLNCEYNTTDTLPALLWYRQTKNLSPEYILVRHNFGNGSNSKDFPNKRFQSQLDSAARRISLTIQNLYLSDSSVYFCALRPTVKTGY</sequence>
<evidence type="ECO:0000256" key="1">
    <source>
        <dbReference type="ARBA" id="ARBA00022729"/>
    </source>
</evidence>
<evidence type="ECO:0000256" key="4">
    <source>
        <dbReference type="ARBA" id="ARBA00023319"/>
    </source>
</evidence>
<evidence type="ECO:0000313" key="8">
    <source>
        <dbReference type="Ensembl" id="ENSCCRP00020075137.1"/>
    </source>
</evidence>
<dbReference type="Proteomes" id="UP000694701">
    <property type="component" value="Unplaced"/>
</dbReference>
<dbReference type="SMART" id="SM00406">
    <property type="entry name" value="IGv"/>
    <property type="match status" value="1"/>
</dbReference>
<evidence type="ECO:0000256" key="5">
    <source>
        <dbReference type="ARBA" id="ARBA00043266"/>
    </source>
</evidence>
<dbReference type="Ensembl" id="ENSCCRT00020082402.1">
    <property type="protein sequence ID" value="ENSCCRP00020075137.1"/>
    <property type="gene ID" value="ENSCCRG00020035009.1"/>
</dbReference>
<dbReference type="SUPFAM" id="SSF48726">
    <property type="entry name" value="Immunoglobulin"/>
    <property type="match status" value="1"/>
</dbReference>
<evidence type="ECO:0000256" key="6">
    <source>
        <dbReference type="SAM" id="SignalP"/>
    </source>
</evidence>
<feature type="domain" description="Ig-like" evidence="7">
    <location>
        <begin position="21"/>
        <end position="125"/>
    </location>
</feature>
<dbReference type="GO" id="GO:0042101">
    <property type="term" value="C:T cell receptor complex"/>
    <property type="evidence" value="ECO:0007669"/>
    <property type="project" value="UniProtKB-KW"/>
</dbReference>
<dbReference type="Gene3D" id="2.60.40.10">
    <property type="entry name" value="Immunoglobulins"/>
    <property type="match status" value="1"/>
</dbReference>
<proteinExistence type="predicted"/>
<keyword evidence="2" id="KW-1064">Adaptive immunity</keyword>
<dbReference type="InterPro" id="IPR013783">
    <property type="entry name" value="Ig-like_fold"/>
</dbReference>
<dbReference type="PANTHER" id="PTHR19367:SF18">
    <property type="entry name" value="T CELL RECEPTOR ALPHA VARIABLE 16"/>
    <property type="match status" value="1"/>
</dbReference>
<keyword evidence="5" id="KW-0391">Immunity</keyword>
<feature type="signal peptide" evidence="6">
    <location>
        <begin position="1"/>
        <end position="19"/>
    </location>
</feature>
<dbReference type="InterPro" id="IPR036179">
    <property type="entry name" value="Ig-like_dom_sf"/>
</dbReference>
<dbReference type="PROSITE" id="PS50835">
    <property type="entry name" value="IG_LIKE"/>
    <property type="match status" value="1"/>
</dbReference>
<feature type="chain" id="PRO_5034256700" evidence="6">
    <location>
        <begin position="20"/>
        <end position="125"/>
    </location>
</feature>
<keyword evidence="4" id="KW-0393">Immunoglobulin domain</keyword>
<evidence type="ECO:0000313" key="9">
    <source>
        <dbReference type="Proteomes" id="UP000694701"/>
    </source>
</evidence>
<dbReference type="InterPro" id="IPR007110">
    <property type="entry name" value="Ig-like_dom"/>
</dbReference>
<organism evidence="8 9">
    <name type="scientific">Cyprinus carpio</name>
    <name type="common">Common carp</name>
    <dbReference type="NCBI Taxonomy" id="7962"/>
    <lineage>
        <taxon>Eukaryota</taxon>
        <taxon>Metazoa</taxon>
        <taxon>Chordata</taxon>
        <taxon>Craniata</taxon>
        <taxon>Vertebrata</taxon>
        <taxon>Euteleostomi</taxon>
        <taxon>Actinopterygii</taxon>
        <taxon>Neopterygii</taxon>
        <taxon>Teleostei</taxon>
        <taxon>Ostariophysi</taxon>
        <taxon>Cypriniformes</taxon>
        <taxon>Cyprinidae</taxon>
        <taxon>Cyprininae</taxon>
        <taxon>Cyprinus</taxon>
    </lineage>
</organism>
<name>A0A8C2I648_CYPCA</name>
<dbReference type="InterPro" id="IPR051287">
    <property type="entry name" value="TCR_variable_region"/>
</dbReference>
<dbReference type="AlphaFoldDB" id="A0A8C2I648"/>
<dbReference type="PANTHER" id="PTHR19367">
    <property type="entry name" value="T-CELL RECEPTOR ALPHA CHAIN V REGION"/>
    <property type="match status" value="1"/>
</dbReference>